<dbReference type="AlphaFoldDB" id="A0A9X6VUR1"/>
<comment type="caution">
    <text evidence="1">The sequence shown here is derived from an EMBL/GenBank/DDBJ whole genome shotgun (WGS) entry which is preliminary data.</text>
</comment>
<dbReference type="Proteomes" id="UP000220210">
    <property type="component" value="Unassembled WGS sequence"/>
</dbReference>
<gene>
    <name evidence="1" type="ORF">CN357_23595</name>
</gene>
<reference evidence="1 2" key="1">
    <citation type="submission" date="2017-09" db="EMBL/GenBank/DDBJ databases">
        <title>Large-scale bioinformatics analysis of Bacillus genomes uncovers conserved roles of natural products in bacterial physiology.</title>
        <authorList>
            <consortium name="Agbiome Team Llc"/>
            <person name="Bleich R.M."/>
            <person name="Kirk G.J."/>
            <person name="Santa Maria K.C."/>
            <person name="Allen S.E."/>
            <person name="Farag S."/>
            <person name="Shank E.A."/>
            <person name="Bowers A."/>
        </authorList>
    </citation>
    <scope>NUCLEOTIDE SEQUENCE [LARGE SCALE GENOMIC DNA]</scope>
    <source>
        <strain evidence="1 2">AFS020204</strain>
    </source>
</reference>
<accession>A0A9X6VUR1</accession>
<name>A0A9X6VUR1_BACCE</name>
<organism evidence="1 2">
    <name type="scientific">Bacillus cereus</name>
    <dbReference type="NCBI Taxonomy" id="1396"/>
    <lineage>
        <taxon>Bacteria</taxon>
        <taxon>Bacillati</taxon>
        <taxon>Bacillota</taxon>
        <taxon>Bacilli</taxon>
        <taxon>Bacillales</taxon>
        <taxon>Bacillaceae</taxon>
        <taxon>Bacillus</taxon>
        <taxon>Bacillus cereus group</taxon>
    </lineage>
</organism>
<proteinExistence type="predicted"/>
<sequence length="65" mass="7772">MKMLDLFSLILQSQYYDIYSFMSIISKKYLFFLFKNHVIDKLKSPQKSCYNKFSNLLSIPKTCCN</sequence>
<dbReference type="EMBL" id="NTSO01000017">
    <property type="protein sequence ID" value="PFF45233.1"/>
    <property type="molecule type" value="Genomic_DNA"/>
</dbReference>
<evidence type="ECO:0000313" key="2">
    <source>
        <dbReference type="Proteomes" id="UP000220210"/>
    </source>
</evidence>
<evidence type="ECO:0000313" key="1">
    <source>
        <dbReference type="EMBL" id="PFF45233.1"/>
    </source>
</evidence>
<protein>
    <submittedName>
        <fullName evidence="1">Uncharacterized protein</fullName>
    </submittedName>
</protein>